<reference evidence="1" key="1">
    <citation type="submission" date="2020-05" db="UniProtKB">
        <authorList>
            <consortium name="EnsemblMetazoa"/>
        </authorList>
    </citation>
    <scope>IDENTIFICATION</scope>
    <source>
        <strain evidence="1">TTRI</strain>
    </source>
</reference>
<name>A0A1A9UXS2_GLOAU</name>
<protein>
    <submittedName>
        <fullName evidence="1">Uncharacterized protein</fullName>
    </submittedName>
</protein>
<accession>A0A1A9UXS2</accession>
<dbReference type="AlphaFoldDB" id="A0A1A9UXS2"/>
<evidence type="ECO:0000313" key="2">
    <source>
        <dbReference type="Proteomes" id="UP000078200"/>
    </source>
</evidence>
<dbReference type="Proteomes" id="UP000078200">
    <property type="component" value="Unassembled WGS sequence"/>
</dbReference>
<proteinExistence type="predicted"/>
<dbReference type="VEuPathDB" id="VectorBase:GAUT019180"/>
<evidence type="ECO:0000313" key="1">
    <source>
        <dbReference type="EnsemblMetazoa" id="GAUT019180-PA"/>
    </source>
</evidence>
<keyword evidence="2" id="KW-1185">Reference proteome</keyword>
<dbReference type="EnsemblMetazoa" id="GAUT019180-RA">
    <property type="protein sequence ID" value="GAUT019180-PA"/>
    <property type="gene ID" value="GAUT019180"/>
</dbReference>
<sequence length="105" mass="11335">MQKHSKVAVPKHNSREACLSAATAIRHQNARMSLKRHVGPPPVASSNTGALGRQNNSLILTSSSSLRSALAHLTLLAAMQFFRLALSAMPRLIETIVENIENSIP</sequence>
<dbReference type="STRING" id="7395.A0A1A9UXS2"/>
<organism evidence="1 2">
    <name type="scientific">Glossina austeni</name>
    <name type="common">Savannah tsetse fly</name>
    <dbReference type="NCBI Taxonomy" id="7395"/>
    <lineage>
        <taxon>Eukaryota</taxon>
        <taxon>Metazoa</taxon>
        <taxon>Ecdysozoa</taxon>
        <taxon>Arthropoda</taxon>
        <taxon>Hexapoda</taxon>
        <taxon>Insecta</taxon>
        <taxon>Pterygota</taxon>
        <taxon>Neoptera</taxon>
        <taxon>Endopterygota</taxon>
        <taxon>Diptera</taxon>
        <taxon>Brachycera</taxon>
        <taxon>Muscomorpha</taxon>
        <taxon>Hippoboscoidea</taxon>
        <taxon>Glossinidae</taxon>
        <taxon>Glossina</taxon>
    </lineage>
</organism>